<evidence type="ECO:0000256" key="10">
    <source>
        <dbReference type="ARBA" id="ARBA00023114"/>
    </source>
</evidence>
<evidence type="ECO:0000256" key="7">
    <source>
        <dbReference type="ARBA" id="ARBA00022729"/>
    </source>
</evidence>
<evidence type="ECO:0000313" key="19">
    <source>
        <dbReference type="Proteomes" id="UP000594459"/>
    </source>
</evidence>
<protein>
    <submittedName>
        <fullName evidence="18">Polysaccharide export protein</fullName>
    </submittedName>
</protein>
<evidence type="ECO:0000256" key="13">
    <source>
        <dbReference type="ARBA" id="ARBA00023237"/>
    </source>
</evidence>
<evidence type="ECO:0000256" key="3">
    <source>
        <dbReference type="ARBA" id="ARBA00022448"/>
    </source>
</evidence>
<evidence type="ECO:0000313" key="18">
    <source>
        <dbReference type="EMBL" id="QPC97725.1"/>
    </source>
</evidence>
<dbReference type="Pfam" id="PF22461">
    <property type="entry name" value="SLBB_2"/>
    <property type="match status" value="2"/>
</dbReference>
<dbReference type="GO" id="GO:0009279">
    <property type="term" value="C:cell outer membrane"/>
    <property type="evidence" value="ECO:0007669"/>
    <property type="project" value="UniProtKB-SubCell"/>
</dbReference>
<evidence type="ECO:0000256" key="15">
    <source>
        <dbReference type="SAM" id="SignalP"/>
    </source>
</evidence>
<evidence type="ECO:0000256" key="1">
    <source>
        <dbReference type="ARBA" id="ARBA00004571"/>
    </source>
</evidence>
<evidence type="ECO:0000256" key="5">
    <source>
        <dbReference type="ARBA" id="ARBA00022597"/>
    </source>
</evidence>
<comment type="similarity">
    <text evidence="2">Belongs to the BexD/CtrA/VexA family.</text>
</comment>
<keyword evidence="8" id="KW-0625">Polysaccharide transport</keyword>
<keyword evidence="9" id="KW-0406">Ion transport</keyword>
<feature type="domain" description="SLBB" evidence="17">
    <location>
        <begin position="181"/>
        <end position="256"/>
    </location>
</feature>
<dbReference type="Proteomes" id="UP000594459">
    <property type="component" value="Chromosome"/>
</dbReference>
<keyword evidence="14" id="KW-0449">Lipoprotein</keyword>
<dbReference type="RefSeq" id="WP_200980737.1">
    <property type="nucleotide sequence ID" value="NZ_CP064654.1"/>
</dbReference>
<evidence type="ECO:0000256" key="4">
    <source>
        <dbReference type="ARBA" id="ARBA00022452"/>
    </source>
</evidence>
<dbReference type="EMBL" id="CP064654">
    <property type="protein sequence ID" value="QPC97725.1"/>
    <property type="molecule type" value="Genomic_DNA"/>
</dbReference>
<evidence type="ECO:0000259" key="17">
    <source>
        <dbReference type="Pfam" id="PF22461"/>
    </source>
</evidence>
<evidence type="ECO:0000256" key="12">
    <source>
        <dbReference type="ARBA" id="ARBA00023139"/>
    </source>
</evidence>
<organism evidence="18 19">
    <name type="scientific">Qipengyuania soli</name>
    <dbReference type="NCBI Taxonomy" id="2782568"/>
    <lineage>
        <taxon>Bacteria</taxon>
        <taxon>Pseudomonadati</taxon>
        <taxon>Pseudomonadota</taxon>
        <taxon>Alphaproteobacteria</taxon>
        <taxon>Sphingomonadales</taxon>
        <taxon>Erythrobacteraceae</taxon>
        <taxon>Qipengyuania</taxon>
    </lineage>
</organism>
<sequence>MLRKSSNISGAVALSLLAITTAGCSAFGAAGPGTGAVRKLEGTSYANADIAVVDLDVAAADRLTEHRRATSFAQVFAGDPRITPLIESGDIVGVTIWEAPPAVLFGSVVPGGANGAMASQSSTIPEQPVDEQGNIAVPFVGKVAVAGRSPEDVQLEIARRLRGRAHDPQVLVRMLGNQANNVTVLGKVASTRRVPLTASGERLLDVLAAAGGPTEDVDKTTVRLTRGATAATMPLDAVILDPAQNVPLRANDVLTVIHQPYSFIALGAVAKNAEVPFEGSGLTLAQALGRIGGLRDDRADIRGVFVFRFEDPDVLPAQVADAGRRNPEGRVPVVYRLDLSDASSFFVAQEFAIRDDDVLYVSSAPGADLQKFLTTLSSAALSTIAIGNSL</sequence>
<dbReference type="Pfam" id="PF02563">
    <property type="entry name" value="Poly_export"/>
    <property type="match status" value="1"/>
</dbReference>
<evidence type="ECO:0000256" key="11">
    <source>
        <dbReference type="ARBA" id="ARBA00023136"/>
    </source>
</evidence>
<keyword evidence="6" id="KW-0812">Transmembrane</keyword>
<dbReference type="GO" id="GO:0046930">
    <property type="term" value="C:pore complex"/>
    <property type="evidence" value="ECO:0007669"/>
    <property type="project" value="UniProtKB-KW"/>
</dbReference>
<dbReference type="PROSITE" id="PS51257">
    <property type="entry name" value="PROKAR_LIPOPROTEIN"/>
    <property type="match status" value="1"/>
</dbReference>
<keyword evidence="5" id="KW-0762">Sugar transport</keyword>
<evidence type="ECO:0000256" key="6">
    <source>
        <dbReference type="ARBA" id="ARBA00022692"/>
    </source>
</evidence>
<dbReference type="GO" id="GO:0015159">
    <property type="term" value="F:polysaccharide transmembrane transporter activity"/>
    <property type="evidence" value="ECO:0007669"/>
    <property type="project" value="InterPro"/>
</dbReference>
<keyword evidence="19" id="KW-1185">Reference proteome</keyword>
<dbReference type="AlphaFoldDB" id="A0A7S8ITZ6"/>
<dbReference type="InterPro" id="IPR049712">
    <property type="entry name" value="Poly_export"/>
</dbReference>
<keyword evidence="3" id="KW-0813">Transport</keyword>
<dbReference type="GO" id="GO:0015288">
    <property type="term" value="F:porin activity"/>
    <property type="evidence" value="ECO:0007669"/>
    <property type="project" value="UniProtKB-KW"/>
</dbReference>
<dbReference type="InterPro" id="IPR054765">
    <property type="entry name" value="SLBB_dom"/>
</dbReference>
<evidence type="ECO:0000256" key="9">
    <source>
        <dbReference type="ARBA" id="ARBA00023065"/>
    </source>
</evidence>
<dbReference type="KEGG" id="qso:IRL76_07330"/>
<feature type="signal peptide" evidence="15">
    <location>
        <begin position="1"/>
        <end position="26"/>
    </location>
</feature>
<dbReference type="PANTHER" id="PTHR33619:SF3">
    <property type="entry name" value="POLYSACCHARIDE EXPORT PROTEIN GFCE-RELATED"/>
    <property type="match status" value="1"/>
</dbReference>
<dbReference type="Gene3D" id="3.10.560.10">
    <property type="entry name" value="Outer membrane lipoprotein wza domain like"/>
    <property type="match status" value="2"/>
</dbReference>
<accession>A0A7S8ITZ6</accession>
<keyword evidence="11" id="KW-0472">Membrane</keyword>
<evidence type="ECO:0000256" key="14">
    <source>
        <dbReference type="ARBA" id="ARBA00023288"/>
    </source>
</evidence>
<dbReference type="GO" id="GO:0006811">
    <property type="term" value="P:monoatomic ion transport"/>
    <property type="evidence" value="ECO:0007669"/>
    <property type="project" value="UniProtKB-KW"/>
</dbReference>
<keyword evidence="4" id="KW-1134">Transmembrane beta strand</keyword>
<gene>
    <name evidence="18" type="ORF">IRL76_07330</name>
</gene>
<feature type="chain" id="PRO_5032655503" evidence="15">
    <location>
        <begin position="27"/>
        <end position="390"/>
    </location>
</feature>
<keyword evidence="12" id="KW-0564">Palmitate</keyword>
<dbReference type="PANTHER" id="PTHR33619">
    <property type="entry name" value="POLYSACCHARIDE EXPORT PROTEIN GFCE-RELATED"/>
    <property type="match status" value="1"/>
</dbReference>
<keyword evidence="10" id="KW-0626">Porin</keyword>
<keyword evidence="7 15" id="KW-0732">Signal</keyword>
<comment type="subcellular location">
    <subcellularLocation>
        <location evidence="1">Cell outer membrane</location>
        <topology evidence="1">Multi-pass membrane protein</topology>
    </subcellularLocation>
</comment>
<dbReference type="Gene3D" id="3.30.1950.10">
    <property type="entry name" value="wza like domain"/>
    <property type="match status" value="1"/>
</dbReference>
<keyword evidence="13" id="KW-0998">Cell outer membrane</keyword>
<evidence type="ECO:0000259" key="16">
    <source>
        <dbReference type="Pfam" id="PF02563"/>
    </source>
</evidence>
<feature type="domain" description="Polysaccharide export protein N-terminal" evidence="16">
    <location>
        <begin position="85"/>
        <end position="174"/>
    </location>
</feature>
<evidence type="ECO:0000256" key="2">
    <source>
        <dbReference type="ARBA" id="ARBA00009450"/>
    </source>
</evidence>
<dbReference type="InterPro" id="IPR003715">
    <property type="entry name" value="Poly_export_N"/>
</dbReference>
<proteinExistence type="inferred from homology"/>
<evidence type="ECO:0000256" key="8">
    <source>
        <dbReference type="ARBA" id="ARBA00023047"/>
    </source>
</evidence>
<reference evidence="18 19" key="1">
    <citation type="submission" date="2020-11" db="EMBL/GenBank/DDBJ databases">
        <title>The genome sequence of Erythrobacter sp. 6D36.</title>
        <authorList>
            <person name="Liu Y."/>
        </authorList>
    </citation>
    <scope>NUCLEOTIDE SEQUENCE [LARGE SCALE GENOMIC DNA]</scope>
    <source>
        <strain evidence="18 19">6D36</strain>
    </source>
</reference>
<feature type="domain" description="SLBB" evidence="17">
    <location>
        <begin position="265"/>
        <end position="361"/>
    </location>
</feature>
<name>A0A7S8ITZ6_9SPHN</name>